<evidence type="ECO:0000256" key="1">
    <source>
        <dbReference type="ARBA" id="ARBA00038069"/>
    </source>
</evidence>
<dbReference type="InterPro" id="IPR052471">
    <property type="entry name" value="PBI_I9"/>
</dbReference>
<dbReference type="OrthoDB" id="3888684at2759"/>
<protein>
    <recommendedName>
        <fullName evidence="5">Inhibitor I9 domain-containing protein</fullName>
    </recommendedName>
</protein>
<name>A0A2S4KXV7_9HYPO</name>
<dbReference type="EMBL" id="PKSG01000475">
    <property type="protein sequence ID" value="POR35012.1"/>
    <property type="molecule type" value="Genomic_DNA"/>
</dbReference>
<keyword evidence="2" id="KW-0732">Signal</keyword>
<evidence type="ECO:0000313" key="4">
    <source>
        <dbReference type="Proteomes" id="UP000237481"/>
    </source>
</evidence>
<dbReference type="InterPro" id="IPR037045">
    <property type="entry name" value="S8pro/Inhibitor_I9_sf"/>
</dbReference>
<proteinExistence type="inferred from homology"/>
<evidence type="ECO:0000313" key="3">
    <source>
        <dbReference type="EMBL" id="POR35012.1"/>
    </source>
</evidence>
<evidence type="ECO:0008006" key="5">
    <source>
        <dbReference type="Google" id="ProtNLM"/>
    </source>
</evidence>
<dbReference type="Gene3D" id="3.30.70.80">
    <property type="entry name" value="Peptidase S8 propeptide/proteinase inhibitor I9"/>
    <property type="match status" value="1"/>
</dbReference>
<gene>
    <name evidence="3" type="ORF">TPAR_04800</name>
</gene>
<dbReference type="GO" id="GO:0042144">
    <property type="term" value="P:vacuole fusion, non-autophagic"/>
    <property type="evidence" value="ECO:0007669"/>
    <property type="project" value="TreeGrafter"/>
</dbReference>
<dbReference type="AlphaFoldDB" id="A0A2S4KXV7"/>
<dbReference type="Proteomes" id="UP000237481">
    <property type="component" value="Unassembled WGS sequence"/>
</dbReference>
<sequence>MRLFAHLVAALAVLPGTLAVDQKKSVIIWFDDPATPDSVINQAKESIIKAGGKITHVYSIIKGFAAIAPEKALESVQAMATEHNMRVEEDQMVSSEG</sequence>
<reference evidence="3 4" key="1">
    <citation type="submission" date="2018-01" db="EMBL/GenBank/DDBJ databases">
        <title>Harnessing the power of phylogenomics to disentangle the directionality and signatures of interkingdom host jumping in the parasitic fungal genus Tolypocladium.</title>
        <authorList>
            <person name="Quandt C.A."/>
            <person name="Patterson W."/>
            <person name="Spatafora J.W."/>
        </authorList>
    </citation>
    <scope>NUCLEOTIDE SEQUENCE [LARGE SCALE GENOMIC DNA]</scope>
    <source>
        <strain evidence="3 4">NRBC 100945</strain>
    </source>
</reference>
<comment type="caution">
    <text evidence="3">The sequence shown here is derived from an EMBL/GenBank/DDBJ whole genome shotgun (WGS) entry which is preliminary data.</text>
</comment>
<dbReference type="PANTHER" id="PTHR28288">
    <property type="entry name" value="PROTEASE B INHIBITOR 2"/>
    <property type="match status" value="1"/>
</dbReference>
<organism evidence="3 4">
    <name type="scientific">Tolypocladium paradoxum</name>
    <dbReference type="NCBI Taxonomy" id="94208"/>
    <lineage>
        <taxon>Eukaryota</taxon>
        <taxon>Fungi</taxon>
        <taxon>Dikarya</taxon>
        <taxon>Ascomycota</taxon>
        <taxon>Pezizomycotina</taxon>
        <taxon>Sordariomycetes</taxon>
        <taxon>Hypocreomycetidae</taxon>
        <taxon>Hypocreales</taxon>
        <taxon>Ophiocordycipitaceae</taxon>
        <taxon>Tolypocladium</taxon>
    </lineage>
</organism>
<evidence type="ECO:0000256" key="2">
    <source>
        <dbReference type="SAM" id="SignalP"/>
    </source>
</evidence>
<keyword evidence="4" id="KW-1185">Reference proteome</keyword>
<dbReference type="FunFam" id="3.30.70.80:FF:000005">
    <property type="entry name" value="Proteinase inhibitor I2B"/>
    <property type="match status" value="1"/>
</dbReference>
<feature type="signal peptide" evidence="2">
    <location>
        <begin position="1"/>
        <end position="19"/>
    </location>
</feature>
<comment type="similarity">
    <text evidence="1">Belongs to the protease inhibitor I9 family.</text>
</comment>
<dbReference type="PANTHER" id="PTHR28288:SF1">
    <property type="entry name" value="INHIBITOR I9 DOMAIN-CONTAINING PROTEIN"/>
    <property type="match status" value="1"/>
</dbReference>
<accession>A0A2S4KXV7</accession>
<dbReference type="GO" id="GO:0004866">
    <property type="term" value="F:endopeptidase inhibitor activity"/>
    <property type="evidence" value="ECO:0007669"/>
    <property type="project" value="TreeGrafter"/>
</dbReference>
<feature type="chain" id="PRO_5015629473" description="Inhibitor I9 domain-containing protein" evidence="2">
    <location>
        <begin position="20"/>
        <end position="97"/>
    </location>
</feature>
<dbReference type="SUPFAM" id="SSF54897">
    <property type="entry name" value="Protease propeptides/inhibitors"/>
    <property type="match status" value="1"/>
</dbReference>